<organism evidence="8 9">
    <name type="scientific">Streptococcus himalayensis</name>
    <dbReference type="NCBI Taxonomy" id="1888195"/>
    <lineage>
        <taxon>Bacteria</taxon>
        <taxon>Bacillati</taxon>
        <taxon>Bacillota</taxon>
        <taxon>Bacilli</taxon>
        <taxon>Lactobacillales</taxon>
        <taxon>Streptococcaceae</taxon>
        <taxon>Streptococcus</taxon>
    </lineage>
</organism>
<comment type="caution">
    <text evidence="8">The sequence shown here is derived from an EMBL/GenBank/DDBJ whole genome shotgun (WGS) entry which is preliminary data.</text>
</comment>
<dbReference type="SMART" id="SM00849">
    <property type="entry name" value="Lactamase_B"/>
    <property type="match status" value="1"/>
</dbReference>
<accession>A0A917A737</accession>
<dbReference type="InterPro" id="IPR035681">
    <property type="entry name" value="ComA-like_MBL"/>
</dbReference>
<keyword evidence="9" id="KW-1185">Reference proteome</keyword>
<dbReference type="CDD" id="cd07731">
    <property type="entry name" value="ComA-like_MBL-fold"/>
    <property type="match status" value="1"/>
</dbReference>
<protein>
    <submittedName>
        <fullName evidence="8">DNA internalization-related competence protein ComEC/Rec2</fullName>
    </submittedName>
</protein>
<dbReference type="OrthoDB" id="9761531at2"/>
<evidence type="ECO:0000256" key="3">
    <source>
        <dbReference type="ARBA" id="ARBA00022692"/>
    </source>
</evidence>
<feature type="transmembrane region" description="Helical" evidence="6">
    <location>
        <begin position="359"/>
        <end position="376"/>
    </location>
</feature>
<proteinExistence type="predicted"/>
<dbReference type="PANTHER" id="PTHR30619">
    <property type="entry name" value="DNA INTERNALIZATION/COMPETENCE PROTEIN COMEC/REC2"/>
    <property type="match status" value="1"/>
</dbReference>
<dbReference type="NCBIfam" id="TIGR00360">
    <property type="entry name" value="ComEC_N-term"/>
    <property type="match status" value="1"/>
</dbReference>
<evidence type="ECO:0000256" key="1">
    <source>
        <dbReference type="ARBA" id="ARBA00004651"/>
    </source>
</evidence>
<dbReference type="PANTHER" id="PTHR30619:SF1">
    <property type="entry name" value="RECOMBINATION PROTEIN 2"/>
    <property type="match status" value="1"/>
</dbReference>
<evidence type="ECO:0000256" key="5">
    <source>
        <dbReference type="ARBA" id="ARBA00023136"/>
    </source>
</evidence>
<feature type="transmembrane region" description="Helical" evidence="6">
    <location>
        <begin position="53"/>
        <end position="69"/>
    </location>
</feature>
<dbReference type="Pfam" id="PF00753">
    <property type="entry name" value="Lactamase_B"/>
    <property type="match status" value="1"/>
</dbReference>
<keyword evidence="3 6" id="KW-0812">Transmembrane</keyword>
<dbReference type="InterPro" id="IPR001279">
    <property type="entry name" value="Metallo-B-lactamas"/>
</dbReference>
<feature type="transmembrane region" description="Helical" evidence="6">
    <location>
        <begin position="272"/>
        <end position="295"/>
    </location>
</feature>
<reference evidence="8" key="2">
    <citation type="submission" date="2020-09" db="EMBL/GenBank/DDBJ databases">
        <authorList>
            <person name="Sun Q."/>
            <person name="Zhou Y."/>
        </authorList>
    </citation>
    <scope>NUCLEOTIDE SEQUENCE</scope>
    <source>
        <strain evidence="8">CGMCC 1.15533</strain>
    </source>
</reference>
<feature type="transmembrane region" description="Helical" evidence="6">
    <location>
        <begin position="316"/>
        <end position="339"/>
    </location>
</feature>
<evidence type="ECO:0000313" key="9">
    <source>
        <dbReference type="Proteomes" id="UP000660801"/>
    </source>
</evidence>
<dbReference type="GO" id="GO:0005886">
    <property type="term" value="C:plasma membrane"/>
    <property type="evidence" value="ECO:0007669"/>
    <property type="project" value="UniProtKB-SubCell"/>
</dbReference>
<dbReference type="SUPFAM" id="SSF56281">
    <property type="entry name" value="Metallo-hydrolase/oxidoreductase"/>
    <property type="match status" value="1"/>
</dbReference>
<feature type="transmembrane region" description="Helical" evidence="6">
    <location>
        <begin position="437"/>
        <end position="457"/>
    </location>
</feature>
<evidence type="ECO:0000256" key="6">
    <source>
        <dbReference type="SAM" id="Phobius"/>
    </source>
</evidence>
<keyword evidence="5 6" id="KW-0472">Membrane</keyword>
<gene>
    <name evidence="8" type="primary">comEC</name>
    <name evidence="8" type="ORF">GCM10011510_06060</name>
</gene>
<dbReference type="Pfam" id="PF03772">
    <property type="entry name" value="Competence"/>
    <property type="match status" value="1"/>
</dbReference>
<evidence type="ECO:0000256" key="2">
    <source>
        <dbReference type="ARBA" id="ARBA00022475"/>
    </source>
</evidence>
<dbReference type="InterPro" id="IPR004797">
    <property type="entry name" value="Competence_ComEC/Rec2"/>
</dbReference>
<dbReference type="RefSeq" id="WP_068991864.1">
    <property type="nucleotide sequence ID" value="NZ_BMJN01000006.1"/>
</dbReference>
<evidence type="ECO:0000256" key="4">
    <source>
        <dbReference type="ARBA" id="ARBA00022989"/>
    </source>
</evidence>
<comment type="subcellular location">
    <subcellularLocation>
        <location evidence="1">Cell membrane</location>
        <topology evidence="1">Multi-pass membrane protein</topology>
    </subcellularLocation>
</comment>
<dbReference type="Proteomes" id="UP000660801">
    <property type="component" value="Unassembled WGS sequence"/>
</dbReference>
<reference evidence="8" key="1">
    <citation type="journal article" date="2014" name="Int. J. Syst. Evol. Microbiol.">
        <title>Complete genome sequence of Corynebacterium casei LMG S-19264T (=DSM 44701T), isolated from a smear-ripened cheese.</title>
        <authorList>
            <consortium name="US DOE Joint Genome Institute (JGI-PGF)"/>
            <person name="Walter F."/>
            <person name="Albersmeier A."/>
            <person name="Kalinowski J."/>
            <person name="Ruckert C."/>
        </authorList>
    </citation>
    <scope>NUCLEOTIDE SEQUENCE</scope>
    <source>
        <strain evidence="8">CGMCC 1.15533</strain>
    </source>
</reference>
<evidence type="ECO:0000259" key="7">
    <source>
        <dbReference type="SMART" id="SM00849"/>
    </source>
</evidence>
<feature type="transmembrane region" description="Helical" evidence="6">
    <location>
        <begin position="231"/>
        <end position="252"/>
    </location>
</feature>
<sequence>MLQWIKKCPIPLIYLTVLLVWLYYAIYQGSVLAWGGFGFSMLLLWVRYAGKQAVYVCMILVFFACLFSYRSRTMERGMELNPPSPREILLLPDTIKVNGDSLSFRGKSQGQLFQAFYKLQTEQEKQRFQAQSDLLRLEIEGELSQAEGRRNFAGFDYREYLKTQGIYRTLTIEHITSVQPVKTWNVLDKLSSWRRAAVVFIKQTFPQPMSNYMTGLLFGHLDTDFEEMNDLYSSLGIIHLFALSGMQVGFFMDGFRKLLLRLGLKMETVTVIQYPFSLLYAGLTGFSVSVVRSLLQKLWGQAGVKGLDNFALTMMTLSLLMPNFLLTAGGILSCAYSFLLSMIDTDGLSSFKKICYESAMISIGMLPILLFFFGEFQPWSIPLTFFFSFIFDVLLLPGLSLIFLLAPLVAIAQVNPLFQLLEQIIRWVGSLTSHPLVLGQPSPILLLALLLFLAIFADKRQEKAWKMGLLGMITLLFFICKHPLENEVTIVDIGQGDSIFLRDMTGRNILIDVGGRVEVGKKENWQQRVSVPNAERTLIPYLKSRGVGCVDKLVLTHTDTDHMGDMLVVAKALSIREVYVSKGSLTKQDFVEKLDQLGVRIHVVEIGDRLPIMGGYLEVLYPSGVGDGGNNDSIVLYGELLKTRFLFTGDLETEGEEEMMARFPNLRVDVLKAGHHGSKGSSSPAFLDQIKPQLALISAGKKNRYKHPHQETLDRFDERQIKVLRTDEQGAIRFTGWSEWKIETVR</sequence>
<dbReference type="AlphaFoldDB" id="A0A917A737"/>
<feature type="domain" description="Metallo-beta-lactamase" evidence="7">
    <location>
        <begin position="495"/>
        <end position="701"/>
    </location>
</feature>
<dbReference type="InterPro" id="IPR036866">
    <property type="entry name" value="RibonucZ/Hydroxyglut_hydro"/>
</dbReference>
<feature type="transmembrane region" description="Helical" evidence="6">
    <location>
        <begin position="383"/>
        <end position="412"/>
    </location>
</feature>
<evidence type="ECO:0000313" key="8">
    <source>
        <dbReference type="EMBL" id="GGE27665.1"/>
    </source>
</evidence>
<keyword evidence="4 6" id="KW-1133">Transmembrane helix</keyword>
<dbReference type="GO" id="GO:0030420">
    <property type="term" value="P:establishment of competence for transformation"/>
    <property type="evidence" value="ECO:0007669"/>
    <property type="project" value="InterPro"/>
</dbReference>
<keyword evidence="2" id="KW-1003">Cell membrane</keyword>
<dbReference type="InterPro" id="IPR052159">
    <property type="entry name" value="Competence_DNA_uptake"/>
</dbReference>
<dbReference type="InterPro" id="IPR004477">
    <property type="entry name" value="ComEC_N"/>
</dbReference>
<name>A0A917A737_9STRE</name>
<dbReference type="NCBIfam" id="TIGR00361">
    <property type="entry name" value="ComEC_Rec2"/>
    <property type="match status" value="1"/>
</dbReference>
<feature type="transmembrane region" description="Helical" evidence="6">
    <location>
        <begin position="12"/>
        <end position="33"/>
    </location>
</feature>
<dbReference type="Gene3D" id="3.60.15.10">
    <property type="entry name" value="Ribonuclease Z/Hydroxyacylglutathione hydrolase-like"/>
    <property type="match status" value="1"/>
</dbReference>
<dbReference type="EMBL" id="BMJN01000006">
    <property type="protein sequence ID" value="GGE27665.1"/>
    <property type="molecule type" value="Genomic_DNA"/>
</dbReference>